<protein>
    <submittedName>
        <fullName evidence="2">Uncharacterized protein</fullName>
    </submittedName>
</protein>
<evidence type="ECO:0000256" key="1">
    <source>
        <dbReference type="SAM" id="Phobius"/>
    </source>
</evidence>
<gene>
    <name evidence="2" type="ORF">Ciccas_012571</name>
</gene>
<name>A0ABD2PR09_9PLAT</name>
<evidence type="ECO:0000313" key="3">
    <source>
        <dbReference type="Proteomes" id="UP001626550"/>
    </source>
</evidence>
<proteinExistence type="predicted"/>
<feature type="non-terminal residue" evidence="2">
    <location>
        <position position="191"/>
    </location>
</feature>
<comment type="caution">
    <text evidence="2">The sequence shown here is derived from an EMBL/GenBank/DDBJ whole genome shotgun (WGS) entry which is preliminary data.</text>
</comment>
<dbReference type="EMBL" id="JBJKFK010004567">
    <property type="protein sequence ID" value="KAL3308891.1"/>
    <property type="molecule type" value="Genomic_DNA"/>
</dbReference>
<feature type="transmembrane region" description="Helical" evidence="1">
    <location>
        <begin position="20"/>
        <end position="43"/>
    </location>
</feature>
<evidence type="ECO:0000313" key="2">
    <source>
        <dbReference type="EMBL" id="KAL3308891.1"/>
    </source>
</evidence>
<keyword evidence="1" id="KW-1133">Transmembrane helix</keyword>
<dbReference type="Proteomes" id="UP001626550">
    <property type="component" value="Unassembled WGS sequence"/>
</dbReference>
<keyword evidence="1" id="KW-0812">Transmembrane</keyword>
<sequence>MVKQPSQIDYDLILRDTYGWGFYQFLLLLSVIGGTIFGSMEWASVTFMNQKVSFTCNTTSDVTWISKDSYDSLQNRYSFPASSSHAGEDRPEIKLEQEQCWGLVGGNRSETFACTDFVFDPSESVGMKSTLVSEFGLVCDRANYPRRLDELYILSVATGHLIIGLLERFGRQKLYFIVIIGILATQVGMTQ</sequence>
<keyword evidence="1" id="KW-0472">Membrane</keyword>
<organism evidence="2 3">
    <name type="scientific">Cichlidogyrus casuarinus</name>
    <dbReference type="NCBI Taxonomy" id="1844966"/>
    <lineage>
        <taxon>Eukaryota</taxon>
        <taxon>Metazoa</taxon>
        <taxon>Spiralia</taxon>
        <taxon>Lophotrochozoa</taxon>
        <taxon>Platyhelminthes</taxon>
        <taxon>Monogenea</taxon>
        <taxon>Monopisthocotylea</taxon>
        <taxon>Dactylogyridea</taxon>
        <taxon>Ancyrocephalidae</taxon>
        <taxon>Cichlidogyrus</taxon>
    </lineage>
</organism>
<reference evidence="2 3" key="1">
    <citation type="submission" date="2024-11" db="EMBL/GenBank/DDBJ databases">
        <title>Adaptive evolution of stress response genes in parasites aligns with host niche diversity.</title>
        <authorList>
            <person name="Hahn C."/>
            <person name="Resl P."/>
        </authorList>
    </citation>
    <scope>NUCLEOTIDE SEQUENCE [LARGE SCALE GENOMIC DNA]</scope>
    <source>
        <strain evidence="2">EGGRZ-B1_66</strain>
        <tissue evidence="2">Body</tissue>
    </source>
</reference>
<keyword evidence="3" id="KW-1185">Reference proteome</keyword>
<dbReference type="AlphaFoldDB" id="A0ABD2PR09"/>
<accession>A0ABD2PR09</accession>
<feature type="transmembrane region" description="Helical" evidence="1">
    <location>
        <begin position="174"/>
        <end position="190"/>
    </location>
</feature>